<feature type="transmembrane region" description="Helical" evidence="14">
    <location>
        <begin position="9"/>
        <end position="28"/>
    </location>
</feature>
<accession>A0A2V5K1D6</accession>
<evidence type="ECO:0000256" key="14">
    <source>
        <dbReference type="SAM" id="Phobius"/>
    </source>
</evidence>
<evidence type="ECO:0000256" key="8">
    <source>
        <dbReference type="ARBA" id="ARBA00022741"/>
    </source>
</evidence>
<evidence type="ECO:0000256" key="4">
    <source>
        <dbReference type="ARBA" id="ARBA00022475"/>
    </source>
</evidence>
<dbReference type="OrthoDB" id="9780487at2"/>
<dbReference type="CDD" id="cd00082">
    <property type="entry name" value="HisKA"/>
    <property type="match status" value="1"/>
</dbReference>
<dbReference type="PRINTS" id="PR00344">
    <property type="entry name" value="BCTRLSENSOR"/>
</dbReference>
<dbReference type="GO" id="GO:0005524">
    <property type="term" value="F:ATP binding"/>
    <property type="evidence" value="ECO:0007669"/>
    <property type="project" value="UniProtKB-KW"/>
</dbReference>
<keyword evidence="7 14" id="KW-0812">Transmembrane</keyword>
<dbReference type="PANTHER" id="PTHR45453">
    <property type="entry name" value="PHOSPHATE REGULON SENSOR PROTEIN PHOR"/>
    <property type="match status" value="1"/>
</dbReference>
<protein>
    <recommendedName>
        <fullName evidence="3">histidine kinase</fullName>
        <ecNumber evidence="3">2.7.13.3</ecNumber>
    </recommendedName>
</protein>
<evidence type="ECO:0000256" key="12">
    <source>
        <dbReference type="ARBA" id="ARBA00023012"/>
    </source>
</evidence>
<evidence type="ECO:0000256" key="3">
    <source>
        <dbReference type="ARBA" id="ARBA00012438"/>
    </source>
</evidence>
<dbReference type="GO" id="GO:0000155">
    <property type="term" value="F:phosphorelay sensor kinase activity"/>
    <property type="evidence" value="ECO:0007669"/>
    <property type="project" value="InterPro"/>
</dbReference>
<dbReference type="PROSITE" id="PS50109">
    <property type="entry name" value="HIS_KIN"/>
    <property type="match status" value="1"/>
</dbReference>
<comment type="catalytic activity">
    <reaction evidence="1">
        <text>ATP + protein L-histidine = ADP + protein N-phospho-L-histidine.</text>
        <dbReference type="EC" id="2.7.13.3"/>
    </reaction>
</comment>
<dbReference type="GO" id="GO:0004721">
    <property type="term" value="F:phosphoprotein phosphatase activity"/>
    <property type="evidence" value="ECO:0007669"/>
    <property type="project" value="TreeGrafter"/>
</dbReference>
<dbReference type="SUPFAM" id="SSF47384">
    <property type="entry name" value="Homodimeric domain of signal transducing histidine kinase"/>
    <property type="match status" value="1"/>
</dbReference>
<comment type="caution">
    <text evidence="16">The sequence shown here is derived from an EMBL/GenBank/DDBJ whole genome shotgun (WGS) entry which is preliminary data.</text>
</comment>
<dbReference type="SMART" id="SM00388">
    <property type="entry name" value="HisKA"/>
    <property type="match status" value="1"/>
</dbReference>
<dbReference type="Gene3D" id="1.10.287.130">
    <property type="match status" value="1"/>
</dbReference>
<keyword evidence="9 16" id="KW-0418">Kinase</keyword>
<evidence type="ECO:0000256" key="6">
    <source>
        <dbReference type="ARBA" id="ARBA00022679"/>
    </source>
</evidence>
<name>A0A2V5K1D6_9BACL</name>
<dbReference type="Pfam" id="PF02518">
    <property type="entry name" value="HATPase_c"/>
    <property type="match status" value="1"/>
</dbReference>
<dbReference type="Proteomes" id="UP000247476">
    <property type="component" value="Unassembled WGS sequence"/>
</dbReference>
<dbReference type="InterPro" id="IPR036097">
    <property type="entry name" value="HisK_dim/P_sf"/>
</dbReference>
<comment type="subcellular location">
    <subcellularLocation>
        <location evidence="2">Cell membrane</location>
        <topology evidence="2">Multi-pass membrane protein</topology>
    </subcellularLocation>
</comment>
<sequence length="334" mass="38762">MKLFAREHALLIAVQTVQLFVVLSIYWLDGYRSILPALYAAFLGFFFLACYLSYHYVSRRRFYKRLGEPLGSLDDSLQRSEEQAPVSAALDRLLRDQYRLYKNQIKTLEQQQEQHLKFMDQWVHQMKTPLSVIELTAKNLDEPDSSNIREETERMQTGLNTILYMARLRAIEQDFYIKPVLLSRIVHEVNNENKRFYIRSQVYPKLVEEKQGITVETDEKWLFFMLSQLIHNAVKYSSGTSDSIVVSICEKAGEAVLEVKDFGVGIPETDKKRVFDPFYTGENGRIFRESTGMGLYVTKEAALYLGHRIELESEVGRGTAIRLIFSRSQNITPL</sequence>
<dbReference type="GO" id="GO:0016036">
    <property type="term" value="P:cellular response to phosphate starvation"/>
    <property type="evidence" value="ECO:0007669"/>
    <property type="project" value="TreeGrafter"/>
</dbReference>
<feature type="domain" description="Histidine kinase" evidence="15">
    <location>
        <begin position="121"/>
        <end position="329"/>
    </location>
</feature>
<dbReference type="InterPro" id="IPR003661">
    <property type="entry name" value="HisK_dim/P_dom"/>
</dbReference>
<evidence type="ECO:0000256" key="10">
    <source>
        <dbReference type="ARBA" id="ARBA00022840"/>
    </source>
</evidence>
<dbReference type="EC" id="2.7.13.3" evidence="3"/>
<organism evidence="16 17">
    <name type="scientific">Paenibacillus flagellatus</name>
    <dbReference type="NCBI Taxonomy" id="2211139"/>
    <lineage>
        <taxon>Bacteria</taxon>
        <taxon>Bacillati</taxon>
        <taxon>Bacillota</taxon>
        <taxon>Bacilli</taxon>
        <taxon>Bacillales</taxon>
        <taxon>Paenibacillaceae</taxon>
        <taxon>Paenibacillus</taxon>
    </lineage>
</organism>
<evidence type="ECO:0000256" key="7">
    <source>
        <dbReference type="ARBA" id="ARBA00022692"/>
    </source>
</evidence>
<keyword evidence="12" id="KW-0902">Two-component regulatory system</keyword>
<keyword evidence="13 14" id="KW-0472">Membrane</keyword>
<keyword evidence="5" id="KW-0597">Phosphoprotein</keyword>
<evidence type="ECO:0000256" key="13">
    <source>
        <dbReference type="ARBA" id="ARBA00023136"/>
    </source>
</evidence>
<dbReference type="InterPro" id="IPR004358">
    <property type="entry name" value="Sig_transdc_His_kin-like_C"/>
</dbReference>
<dbReference type="EMBL" id="QJVJ01000013">
    <property type="protein sequence ID" value="PYI51333.1"/>
    <property type="molecule type" value="Genomic_DNA"/>
</dbReference>
<evidence type="ECO:0000256" key="1">
    <source>
        <dbReference type="ARBA" id="ARBA00000085"/>
    </source>
</evidence>
<proteinExistence type="predicted"/>
<evidence type="ECO:0000259" key="15">
    <source>
        <dbReference type="PROSITE" id="PS50109"/>
    </source>
</evidence>
<dbReference type="InterPro" id="IPR050351">
    <property type="entry name" value="BphY/WalK/GraS-like"/>
</dbReference>
<keyword evidence="4" id="KW-1003">Cell membrane</keyword>
<dbReference type="Pfam" id="PF00512">
    <property type="entry name" value="HisKA"/>
    <property type="match status" value="1"/>
</dbReference>
<dbReference type="SUPFAM" id="SSF55874">
    <property type="entry name" value="ATPase domain of HSP90 chaperone/DNA topoisomerase II/histidine kinase"/>
    <property type="match status" value="1"/>
</dbReference>
<dbReference type="Gene3D" id="3.30.565.10">
    <property type="entry name" value="Histidine kinase-like ATPase, C-terminal domain"/>
    <property type="match status" value="1"/>
</dbReference>
<evidence type="ECO:0000256" key="11">
    <source>
        <dbReference type="ARBA" id="ARBA00022989"/>
    </source>
</evidence>
<feature type="transmembrane region" description="Helical" evidence="14">
    <location>
        <begin position="34"/>
        <end position="57"/>
    </location>
</feature>
<evidence type="ECO:0000313" key="16">
    <source>
        <dbReference type="EMBL" id="PYI51333.1"/>
    </source>
</evidence>
<keyword evidence="10" id="KW-0067">ATP-binding</keyword>
<gene>
    <name evidence="16" type="ORF">DLM86_25240</name>
</gene>
<evidence type="ECO:0000256" key="2">
    <source>
        <dbReference type="ARBA" id="ARBA00004651"/>
    </source>
</evidence>
<dbReference type="AlphaFoldDB" id="A0A2V5K1D6"/>
<dbReference type="InterPro" id="IPR003594">
    <property type="entry name" value="HATPase_dom"/>
</dbReference>
<evidence type="ECO:0000313" key="17">
    <source>
        <dbReference type="Proteomes" id="UP000247476"/>
    </source>
</evidence>
<dbReference type="InterPro" id="IPR036890">
    <property type="entry name" value="HATPase_C_sf"/>
</dbReference>
<dbReference type="GO" id="GO:0005886">
    <property type="term" value="C:plasma membrane"/>
    <property type="evidence" value="ECO:0007669"/>
    <property type="project" value="UniProtKB-SubCell"/>
</dbReference>
<keyword evidence="8" id="KW-0547">Nucleotide-binding</keyword>
<reference evidence="16 17" key="1">
    <citation type="submission" date="2018-05" db="EMBL/GenBank/DDBJ databases">
        <title>Paenibacillus flagellatus sp. nov., isolated from selenium mineral soil.</title>
        <authorList>
            <person name="Dai X."/>
        </authorList>
    </citation>
    <scope>NUCLEOTIDE SEQUENCE [LARGE SCALE GENOMIC DNA]</scope>
    <source>
        <strain evidence="16 17">DXL2</strain>
    </source>
</reference>
<evidence type="ECO:0000256" key="5">
    <source>
        <dbReference type="ARBA" id="ARBA00022553"/>
    </source>
</evidence>
<keyword evidence="17" id="KW-1185">Reference proteome</keyword>
<keyword evidence="6" id="KW-0808">Transferase</keyword>
<evidence type="ECO:0000256" key="9">
    <source>
        <dbReference type="ARBA" id="ARBA00022777"/>
    </source>
</evidence>
<keyword evidence="11 14" id="KW-1133">Transmembrane helix</keyword>
<dbReference type="SMART" id="SM00387">
    <property type="entry name" value="HATPase_c"/>
    <property type="match status" value="1"/>
</dbReference>
<dbReference type="RefSeq" id="WP_110842845.1">
    <property type="nucleotide sequence ID" value="NZ_QJVJ01000013.1"/>
</dbReference>
<dbReference type="InterPro" id="IPR005467">
    <property type="entry name" value="His_kinase_dom"/>
</dbReference>
<dbReference type="PANTHER" id="PTHR45453:SF2">
    <property type="entry name" value="HISTIDINE KINASE"/>
    <property type="match status" value="1"/>
</dbReference>